<protein>
    <submittedName>
        <fullName evidence="1">Uncharacterized protein</fullName>
    </submittedName>
</protein>
<reference evidence="1" key="1">
    <citation type="submission" date="2025-08" db="UniProtKB">
        <authorList>
            <consortium name="Ensembl"/>
        </authorList>
    </citation>
    <scope>IDENTIFICATION</scope>
</reference>
<evidence type="ECO:0000313" key="2">
    <source>
        <dbReference type="Proteomes" id="UP000472262"/>
    </source>
</evidence>
<evidence type="ECO:0000313" key="1">
    <source>
        <dbReference type="Ensembl" id="ENSSGRP00000009057.1"/>
    </source>
</evidence>
<dbReference type="Ensembl" id="ENSSGRT00000009873.1">
    <property type="protein sequence ID" value="ENSSGRP00000009057.1"/>
    <property type="gene ID" value="ENSSGRG00000006120.1"/>
</dbReference>
<dbReference type="AlphaFoldDB" id="A0A672KCM5"/>
<accession>A0A672KCM5</accession>
<reference evidence="1" key="2">
    <citation type="submission" date="2025-09" db="UniProtKB">
        <authorList>
            <consortium name="Ensembl"/>
        </authorList>
    </citation>
    <scope>IDENTIFICATION</scope>
</reference>
<keyword evidence="2" id="KW-1185">Reference proteome</keyword>
<dbReference type="InParanoid" id="A0A672KCM5"/>
<dbReference type="OMA" id="QCQVGRR"/>
<dbReference type="Proteomes" id="UP000472262">
    <property type="component" value="Unassembled WGS sequence"/>
</dbReference>
<proteinExistence type="predicted"/>
<sequence length="94" mass="10204">VAPFSVIDLFVPDFHLDAPGAHVHEQVEETFKQLHGKEVHLRSVIFGTLRTPVAEQQEAVGFGGSEVEGHGTGFLCVPVRKGYIGSRHVETDGV</sequence>
<organism evidence="1 2">
    <name type="scientific">Sinocyclocheilus grahami</name>
    <name type="common">Dianchi golden-line fish</name>
    <name type="synonym">Barbus grahami</name>
    <dbReference type="NCBI Taxonomy" id="75366"/>
    <lineage>
        <taxon>Eukaryota</taxon>
        <taxon>Metazoa</taxon>
        <taxon>Chordata</taxon>
        <taxon>Craniata</taxon>
        <taxon>Vertebrata</taxon>
        <taxon>Euteleostomi</taxon>
        <taxon>Actinopterygii</taxon>
        <taxon>Neopterygii</taxon>
        <taxon>Teleostei</taxon>
        <taxon>Ostariophysi</taxon>
        <taxon>Cypriniformes</taxon>
        <taxon>Cyprinidae</taxon>
        <taxon>Cyprininae</taxon>
        <taxon>Sinocyclocheilus</taxon>
    </lineage>
</organism>
<name>A0A672KCM5_SINGR</name>